<dbReference type="Proteomes" id="UP000483004">
    <property type="component" value="Unassembled WGS sequence"/>
</dbReference>
<dbReference type="EMBL" id="WBMR01000002">
    <property type="protein sequence ID" value="KAB2389979.1"/>
    <property type="molecule type" value="Genomic_DNA"/>
</dbReference>
<gene>
    <name evidence="1" type="ORF">F9B16_01675</name>
</gene>
<evidence type="ECO:0000313" key="2">
    <source>
        <dbReference type="Proteomes" id="UP000483004"/>
    </source>
</evidence>
<reference evidence="1 2" key="1">
    <citation type="submission" date="2019-09" db="EMBL/GenBank/DDBJ databases">
        <title>Actinomadura physcomitrii sp. nov., a novel actinomycete isolated from moss [Physcomitrium sphaericum (Ludw) Fuernr].</title>
        <authorList>
            <person name="Liu C."/>
            <person name="Zhuang X."/>
        </authorList>
    </citation>
    <scope>NUCLEOTIDE SEQUENCE [LARGE SCALE GENOMIC DNA]</scope>
    <source>
        <strain evidence="1 2">CYP1-1B</strain>
    </source>
</reference>
<accession>A0A6L3W4X1</accession>
<evidence type="ECO:0000313" key="1">
    <source>
        <dbReference type="EMBL" id="KAB2389979.1"/>
    </source>
</evidence>
<comment type="caution">
    <text evidence="1">The sequence shown here is derived from an EMBL/GenBank/DDBJ whole genome shotgun (WGS) entry which is preliminary data.</text>
</comment>
<dbReference type="AlphaFoldDB" id="A0A6L3W4X1"/>
<keyword evidence="2" id="KW-1185">Reference proteome</keyword>
<sequence length="170" mass="18762">MAIVFELVLNYGQNHAAIEEARRIVAAHPPLPAGPHRVALHEPLVDTVLDAADRPFLEMSIIPVGVGHNVAIDRHSRVRLTPEELDELGAGLYGLLAELRGYQLAKVGWDPEWLVDPVELQREYADRLQAGTLYGLVVAETVQLGVPMPSLVPFADGFLWFPSRDARPSF</sequence>
<dbReference type="RefSeq" id="WP_151538007.1">
    <property type="nucleotide sequence ID" value="NZ_WBMR01000002.1"/>
</dbReference>
<dbReference type="OrthoDB" id="454565at2"/>
<proteinExistence type="predicted"/>
<protein>
    <submittedName>
        <fullName evidence="1">Uncharacterized protein</fullName>
    </submittedName>
</protein>
<name>A0A6L3W4X1_9ACTN</name>
<organism evidence="1 2">
    <name type="scientific">Actinomadura montaniterrae</name>
    <dbReference type="NCBI Taxonomy" id="1803903"/>
    <lineage>
        <taxon>Bacteria</taxon>
        <taxon>Bacillati</taxon>
        <taxon>Actinomycetota</taxon>
        <taxon>Actinomycetes</taxon>
        <taxon>Streptosporangiales</taxon>
        <taxon>Thermomonosporaceae</taxon>
        <taxon>Actinomadura</taxon>
    </lineage>
</organism>